<dbReference type="InterPro" id="IPR003819">
    <property type="entry name" value="TauD/TfdA-like"/>
</dbReference>
<evidence type="ECO:0000256" key="1">
    <source>
        <dbReference type="ARBA" id="ARBA00001954"/>
    </source>
</evidence>
<dbReference type="RefSeq" id="WP_084200130.1">
    <property type="nucleotide sequence ID" value="NZ_BMYL01000001.1"/>
</dbReference>
<dbReference type="Gene3D" id="3.60.130.10">
    <property type="entry name" value="Clavaminate synthase-like"/>
    <property type="match status" value="1"/>
</dbReference>
<feature type="transmembrane region" description="Helical" evidence="4">
    <location>
        <begin position="12"/>
        <end position="33"/>
    </location>
</feature>
<dbReference type="EMBL" id="PKUR01000001">
    <property type="protein sequence ID" value="PLW87864.1"/>
    <property type="molecule type" value="Genomic_DNA"/>
</dbReference>
<dbReference type="PANTHER" id="PTHR10696:SF56">
    <property type="entry name" value="TAUD_TFDA-LIKE DOMAIN-CONTAINING PROTEIN"/>
    <property type="match status" value="1"/>
</dbReference>
<dbReference type="Proteomes" id="UP000235162">
    <property type="component" value="Unassembled WGS sequence"/>
</dbReference>
<evidence type="ECO:0000313" key="6">
    <source>
        <dbReference type="EMBL" id="PLW87864.1"/>
    </source>
</evidence>
<feature type="domain" description="TauD/TfdA-like" evidence="5">
    <location>
        <begin position="157"/>
        <end position="412"/>
    </location>
</feature>
<dbReference type="AlphaFoldDB" id="A0AAP8MHN4"/>
<keyword evidence="7" id="KW-1185">Reference proteome</keyword>
<keyword evidence="6" id="KW-0223">Dioxygenase</keyword>
<dbReference type="InterPro" id="IPR047961">
    <property type="entry name" value="Transp_suffix-like"/>
</dbReference>
<sequence length="415" mass="46764">MVGLSLREICGYGLLIVSCIAWVILPAIPFLDISGPQKAAWGGSLFLFAEVTWWAAMPLLGPEVIEWWRKMVERAKASLRGEEAPIASPYLSFIGQTLHYFDRPHQAAILEPLACEAAWIGREMPSLEALAYQLNDAEVAELHQAMASAEALGRETRTLQAEDFPLPLLSEKIQGWRDTLSSGLGFQVIRGVPVQDWSQAQSERFFWCFGLHLGRPGEQNPDGDLLGHVIDTGAQREDDAVRLYKTAANIDYHCDAADVVGLLCLNKARRGGHSRIVSSVTVFNELCKRRPELVARLYEPFSLDIRDKEVNEAGSTLPIPPCRYAQGVLRTFYHADYFRSAMRHDDVPPLSAREQDLLDTYEAIAAEEGIYLDMDLQPGDIQLLSNHTNLHARTEYEDWDEPERKRHLLRLWLSL</sequence>
<evidence type="ECO:0000313" key="7">
    <source>
        <dbReference type="Proteomes" id="UP000235162"/>
    </source>
</evidence>
<keyword evidence="4" id="KW-1133">Transmembrane helix</keyword>
<dbReference type="InterPro" id="IPR050411">
    <property type="entry name" value="AlphaKG_dependent_hydroxylases"/>
</dbReference>
<dbReference type="GO" id="GO:0017000">
    <property type="term" value="P:antibiotic biosynthetic process"/>
    <property type="evidence" value="ECO:0007669"/>
    <property type="project" value="UniProtKB-KW"/>
</dbReference>
<dbReference type="KEGG" id="hja:BST95_13530"/>
<dbReference type="SUPFAM" id="SSF51197">
    <property type="entry name" value="Clavaminate synthase-like"/>
    <property type="match status" value="1"/>
</dbReference>
<name>A0AAP8MHN4_9GAMM</name>
<gene>
    <name evidence="6" type="ORF">C0029_04650</name>
</gene>
<keyword evidence="4" id="KW-0472">Membrane</keyword>
<evidence type="ECO:0000256" key="2">
    <source>
        <dbReference type="ARBA" id="ARBA00023002"/>
    </source>
</evidence>
<dbReference type="NCBIfam" id="NF033684">
    <property type="entry name" value="suffix_2_RND"/>
    <property type="match status" value="1"/>
</dbReference>
<keyword evidence="3" id="KW-0045">Antibiotic biosynthesis</keyword>
<evidence type="ECO:0000256" key="3">
    <source>
        <dbReference type="ARBA" id="ARBA00023194"/>
    </source>
</evidence>
<keyword evidence="2" id="KW-0560">Oxidoreductase</keyword>
<dbReference type="InterPro" id="IPR042098">
    <property type="entry name" value="TauD-like_sf"/>
</dbReference>
<evidence type="ECO:0000256" key="4">
    <source>
        <dbReference type="SAM" id="Phobius"/>
    </source>
</evidence>
<dbReference type="GO" id="GO:0016706">
    <property type="term" value="F:2-oxoglutarate-dependent dioxygenase activity"/>
    <property type="evidence" value="ECO:0007669"/>
    <property type="project" value="UniProtKB-ARBA"/>
</dbReference>
<comment type="caution">
    <text evidence="6">The sequence shown here is derived from an EMBL/GenBank/DDBJ whole genome shotgun (WGS) entry which is preliminary data.</text>
</comment>
<reference evidence="6 7" key="1">
    <citation type="submission" date="2018-01" db="EMBL/GenBank/DDBJ databases">
        <title>The draft genome sequence of Halioglobus japonicus S1-36.</title>
        <authorList>
            <person name="Du Z.-J."/>
            <person name="Shi M.-J."/>
        </authorList>
    </citation>
    <scope>NUCLEOTIDE SEQUENCE [LARGE SCALE GENOMIC DNA]</scope>
    <source>
        <strain evidence="6 7">S1-36</strain>
    </source>
</reference>
<dbReference type="PANTHER" id="PTHR10696">
    <property type="entry name" value="GAMMA-BUTYROBETAINE HYDROXYLASE-RELATED"/>
    <property type="match status" value="1"/>
</dbReference>
<accession>A0AAP8MHN4</accession>
<protein>
    <submittedName>
        <fullName evidence="6">Taurine catabolism dioxygenase TauD</fullName>
    </submittedName>
</protein>
<keyword evidence="4" id="KW-0812">Transmembrane</keyword>
<comment type="cofactor">
    <cofactor evidence="1">
        <name>Fe(2+)</name>
        <dbReference type="ChEBI" id="CHEBI:29033"/>
    </cofactor>
</comment>
<dbReference type="PROSITE" id="PS51257">
    <property type="entry name" value="PROKAR_LIPOPROTEIN"/>
    <property type="match status" value="1"/>
</dbReference>
<dbReference type="Pfam" id="PF02668">
    <property type="entry name" value="TauD"/>
    <property type="match status" value="1"/>
</dbReference>
<organism evidence="6 7">
    <name type="scientific">Halioglobus japonicus</name>
    <dbReference type="NCBI Taxonomy" id="930805"/>
    <lineage>
        <taxon>Bacteria</taxon>
        <taxon>Pseudomonadati</taxon>
        <taxon>Pseudomonadota</taxon>
        <taxon>Gammaproteobacteria</taxon>
        <taxon>Cellvibrionales</taxon>
        <taxon>Halieaceae</taxon>
        <taxon>Halioglobus</taxon>
    </lineage>
</organism>
<evidence type="ECO:0000259" key="5">
    <source>
        <dbReference type="Pfam" id="PF02668"/>
    </source>
</evidence>
<proteinExistence type="predicted"/>